<dbReference type="AlphaFoldDB" id="A0A0C2XSY9"/>
<evidence type="ECO:0000313" key="2">
    <source>
        <dbReference type="Proteomes" id="UP000053424"/>
    </source>
</evidence>
<keyword evidence="2" id="KW-1185">Reference proteome</keyword>
<evidence type="ECO:0000313" key="1">
    <source>
        <dbReference type="EMBL" id="KIM40808.1"/>
    </source>
</evidence>
<gene>
    <name evidence="1" type="ORF">M413DRAFT_446179</name>
</gene>
<sequence length="129" mass="14134">MSTPITRETFISPDHVKIAATHSTMYKMMPDGVVEEVPVPARVRKSGILLEGYTVDFVLDPSTIVATLKGNGLSTVEELPADMLKDMIAAMNDPKNLTMVPIELSKGVFNHSYSSRLSTDGMMYIRNAS</sequence>
<name>A0A0C2XSY9_HEBCY</name>
<accession>A0A0C2XSY9</accession>
<proteinExistence type="predicted"/>
<reference evidence="1 2" key="1">
    <citation type="submission" date="2014-04" db="EMBL/GenBank/DDBJ databases">
        <authorList>
            <consortium name="DOE Joint Genome Institute"/>
            <person name="Kuo A."/>
            <person name="Gay G."/>
            <person name="Dore J."/>
            <person name="Kohler A."/>
            <person name="Nagy L.G."/>
            <person name="Floudas D."/>
            <person name="Copeland A."/>
            <person name="Barry K.W."/>
            <person name="Cichocki N."/>
            <person name="Veneault-Fourrey C."/>
            <person name="LaButti K."/>
            <person name="Lindquist E.A."/>
            <person name="Lipzen A."/>
            <person name="Lundell T."/>
            <person name="Morin E."/>
            <person name="Murat C."/>
            <person name="Sun H."/>
            <person name="Tunlid A."/>
            <person name="Henrissat B."/>
            <person name="Grigoriev I.V."/>
            <person name="Hibbett D.S."/>
            <person name="Martin F."/>
            <person name="Nordberg H.P."/>
            <person name="Cantor M.N."/>
            <person name="Hua S.X."/>
        </authorList>
    </citation>
    <scope>NUCLEOTIDE SEQUENCE [LARGE SCALE GENOMIC DNA]</scope>
    <source>
        <strain evidence="2">h7</strain>
    </source>
</reference>
<reference evidence="2" key="2">
    <citation type="submission" date="2015-01" db="EMBL/GenBank/DDBJ databases">
        <title>Evolutionary Origins and Diversification of the Mycorrhizal Mutualists.</title>
        <authorList>
            <consortium name="DOE Joint Genome Institute"/>
            <consortium name="Mycorrhizal Genomics Consortium"/>
            <person name="Kohler A."/>
            <person name="Kuo A."/>
            <person name="Nagy L.G."/>
            <person name="Floudas D."/>
            <person name="Copeland A."/>
            <person name="Barry K.W."/>
            <person name="Cichocki N."/>
            <person name="Veneault-Fourrey C."/>
            <person name="LaButti K."/>
            <person name="Lindquist E.A."/>
            <person name="Lipzen A."/>
            <person name="Lundell T."/>
            <person name="Morin E."/>
            <person name="Murat C."/>
            <person name="Riley R."/>
            <person name="Ohm R."/>
            <person name="Sun H."/>
            <person name="Tunlid A."/>
            <person name="Henrissat B."/>
            <person name="Grigoriev I.V."/>
            <person name="Hibbett D.S."/>
            <person name="Martin F."/>
        </authorList>
    </citation>
    <scope>NUCLEOTIDE SEQUENCE [LARGE SCALE GENOMIC DNA]</scope>
    <source>
        <strain evidence="2">h7</strain>
    </source>
</reference>
<dbReference type="HOGENOM" id="CLU_145547_0_0_1"/>
<protein>
    <submittedName>
        <fullName evidence="1">Uncharacterized protein</fullName>
    </submittedName>
</protein>
<dbReference type="OrthoDB" id="2899474at2759"/>
<dbReference type="Proteomes" id="UP000053424">
    <property type="component" value="Unassembled WGS sequence"/>
</dbReference>
<organism evidence="1 2">
    <name type="scientific">Hebeloma cylindrosporum</name>
    <dbReference type="NCBI Taxonomy" id="76867"/>
    <lineage>
        <taxon>Eukaryota</taxon>
        <taxon>Fungi</taxon>
        <taxon>Dikarya</taxon>
        <taxon>Basidiomycota</taxon>
        <taxon>Agaricomycotina</taxon>
        <taxon>Agaricomycetes</taxon>
        <taxon>Agaricomycetidae</taxon>
        <taxon>Agaricales</taxon>
        <taxon>Agaricineae</taxon>
        <taxon>Hymenogastraceae</taxon>
        <taxon>Hebeloma</taxon>
    </lineage>
</organism>
<dbReference type="EMBL" id="KN831782">
    <property type="protein sequence ID" value="KIM40808.1"/>
    <property type="molecule type" value="Genomic_DNA"/>
</dbReference>